<evidence type="ECO:0000256" key="1">
    <source>
        <dbReference type="SAM" id="Coils"/>
    </source>
</evidence>
<reference evidence="2 3" key="1">
    <citation type="submission" date="2020-02" db="EMBL/GenBank/DDBJ databases">
        <authorList>
            <person name="Kim M.K."/>
        </authorList>
    </citation>
    <scope>NUCLEOTIDE SEQUENCE [LARGE SCALE GENOMIC DNA]</scope>
    <source>
        <strain evidence="2 3">BT327</strain>
    </source>
</reference>
<organism evidence="2 3">
    <name type="scientific">Pontibacter burrus</name>
    <dbReference type="NCBI Taxonomy" id="2704466"/>
    <lineage>
        <taxon>Bacteria</taxon>
        <taxon>Pseudomonadati</taxon>
        <taxon>Bacteroidota</taxon>
        <taxon>Cytophagia</taxon>
        <taxon>Cytophagales</taxon>
        <taxon>Hymenobacteraceae</taxon>
        <taxon>Pontibacter</taxon>
    </lineage>
</organism>
<dbReference type="Proteomes" id="UP000474777">
    <property type="component" value="Unassembled WGS sequence"/>
</dbReference>
<dbReference type="RefSeq" id="WP_163911013.1">
    <property type="nucleotide sequence ID" value="NZ_JAAGWD010000001.1"/>
</dbReference>
<evidence type="ECO:0000313" key="3">
    <source>
        <dbReference type="Proteomes" id="UP000474777"/>
    </source>
</evidence>
<name>A0A6B3LRK5_9BACT</name>
<sequence>MSHTAFPYIQAQQQQSFVLVPEQEWRMVLEGLTRRVDDLERNLDEDIKGTAAAAKFAGVSVRTLQNERDRPGTLIQFKKVGRAVSYSRKSLIAYKQSKRLRVAS</sequence>
<protein>
    <recommendedName>
        <fullName evidence="4">DNA-binding protein</fullName>
    </recommendedName>
</protein>
<accession>A0A6B3LRK5</accession>
<keyword evidence="1" id="KW-0175">Coiled coil</keyword>
<dbReference type="AlphaFoldDB" id="A0A6B3LRK5"/>
<keyword evidence="3" id="KW-1185">Reference proteome</keyword>
<feature type="coiled-coil region" evidence="1">
    <location>
        <begin position="22"/>
        <end position="49"/>
    </location>
</feature>
<evidence type="ECO:0008006" key="4">
    <source>
        <dbReference type="Google" id="ProtNLM"/>
    </source>
</evidence>
<gene>
    <name evidence="2" type="ORF">GXP69_00695</name>
</gene>
<comment type="caution">
    <text evidence="2">The sequence shown here is derived from an EMBL/GenBank/DDBJ whole genome shotgun (WGS) entry which is preliminary data.</text>
</comment>
<dbReference type="EMBL" id="JAAGWD010000001">
    <property type="protein sequence ID" value="NEM96197.1"/>
    <property type="molecule type" value="Genomic_DNA"/>
</dbReference>
<evidence type="ECO:0000313" key="2">
    <source>
        <dbReference type="EMBL" id="NEM96197.1"/>
    </source>
</evidence>
<proteinExistence type="predicted"/>